<evidence type="ECO:0000256" key="1">
    <source>
        <dbReference type="SAM" id="Coils"/>
    </source>
</evidence>
<keyword evidence="1" id="KW-0175">Coiled coil</keyword>
<organism evidence="3 4">
    <name type="scientific">Candidatus Uhrbacteria bacterium GW2011_GWF2_39_13</name>
    <dbReference type="NCBI Taxonomy" id="1618995"/>
    <lineage>
        <taxon>Bacteria</taxon>
        <taxon>Candidatus Uhriibacteriota</taxon>
    </lineage>
</organism>
<evidence type="ECO:0000313" key="3">
    <source>
        <dbReference type="EMBL" id="KKR04115.1"/>
    </source>
</evidence>
<evidence type="ECO:0000313" key="4">
    <source>
        <dbReference type="Proteomes" id="UP000033935"/>
    </source>
</evidence>
<evidence type="ECO:0000256" key="2">
    <source>
        <dbReference type="SAM" id="Phobius"/>
    </source>
</evidence>
<name>A0A0G0Q146_9BACT</name>
<keyword evidence="2" id="KW-0472">Membrane</keyword>
<sequence>MTNYMKKCPYCAEEIQNEAIKCRHCGGEIFASDSVSVKGDSSMGSNKENDKKIQFPILKFIIILFTWYVSVPVIVLWYIWKRTTWSKWKKLTISIAFGFLAVVLLIIVFYKPPRPILVITDPSEYNWFKTDPTEYKMVESSTSTTTISGTYYPDDAKFEATSGTGTVYLKTDGTFIFEGDLVGGENTFTFQLSNETGKDVAMVKIIKQLTEEEESQREIMFEEQKKMEEEKKAKELGEQKAWEQSKAGQICKAHPEWSKNDCERLANNEIWIGMSVNMLKYRRGLPNSANPSNYGSGTQWQWCWYNYTPSCFYGGDDEIVESYN</sequence>
<proteinExistence type="predicted"/>
<feature type="transmembrane region" description="Helical" evidence="2">
    <location>
        <begin position="57"/>
        <end position="79"/>
    </location>
</feature>
<dbReference type="AlphaFoldDB" id="A0A0G0Q146"/>
<dbReference type="EMBL" id="LBWG01000012">
    <property type="protein sequence ID" value="KKR04115.1"/>
    <property type="molecule type" value="Genomic_DNA"/>
</dbReference>
<feature type="transmembrane region" description="Helical" evidence="2">
    <location>
        <begin position="91"/>
        <end position="110"/>
    </location>
</feature>
<gene>
    <name evidence="3" type="ORF">UT30_C0012G0026</name>
</gene>
<keyword evidence="2" id="KW-1133">Transmembrane helix</keyword>
<dbReference type="Proteomes" id="UP000033935">
    <property type="component" value="Unassembled WGS sequence"/>
</dbReference>
<reference evidence="3 4" key="1">
    <citation type="journal article" date="2015" name="Nature">
        <title>rRNA introns, odd ribosomes, and small enigmatic genomes across a large radiation of phyla.</title>
        <authorList>
            <person name="Brown C.T."/>
            <person name="Hug L.A."/>
            <person name="Thomas B.C."/>
            <person name="Sharon I."/>
            <person name="Castelle C.J."/>
            <person name="Singh A."/>
            <person name="Wilkins M.J."/>
            <person name="Williams K.H."/>
            <person name="Banfield J.F."/>
        </authorList>
    </citation>
    <scope>NUCLEOTIDE SEQUENCE [LARGE SCALE GENOMIC DNA]</scope>
</reference>
<accession>A0A0G0Q146</accession>
<dbReference type="PATRIC" id="fig|1618995.3.peg.642"/>
<evidence type="ECO:0008006" key="5">
    <source>
        <dbReference type="Google" id="ProtNLM"/>
    </source>
</evidence>
<feature type="coiled-coil region" evidence="1">
    <location>
        <begin position="210"/>
        <end position="239"/>
    </location>
</feature>
<protein>
    <recommendedName>
        <fullName evidence="5">Zinc-ribbon domain-containing protein</fullName>
    </recommendedName>
</protein>
<keyword evidence="2" id="KW-0812">Transmembrane</keyword>
<comment type="caution">
    <text evidence="3">The sequence shown here is derived from an EMBL/GenBank/DDBJ whole genome shotgun (WGS) entry which is preliminary data.</text>
</comment>